<organism evidence="2 3">
    <name type="scientific">Caulobacter segnis</name>
    <dbReference type="NCBI Taxonomy" id="88688"/>
    <lineage>
        <taxon>Bacteria</taxon>
        <taxon>Pseudomonadati</taxon>
        <taxon>Pseudomonadota</taxon>
        <taxon>Alphaproteobacteria</taxon>
        <taxon>Caulobacterales</taxon>
        <taxon>Caulobacteraceae</taxon>
        <taxon>Caulobacter</taxon>
    </lineage>
</organism>
<dbReference type="RefSeq" id="WP_184721727.1">
    <property type="nucleotide sequence ID" value="NZ_QFQZ01000005.1"/>
</dbReference>
<comment type="caution">
    <text evidence="2">The sequence shown here is derived from an EMBL/GenBank/DDBJ whole genome shotgun (WGS) entry which is preliminary data.</text>
</comment>
<keyword evidence="1" id="KW-0812">Transmembrane</keyword>
<dbReference type="InterPro" id="IPR009495">
    <property type="entry name" value="NrsF"/>
</dbReference>
<accession>A0A2W5VDR8</accession>
<reference evidence="2 3" key="1">
    <citation type="submission" date="2017-08" db="EMBL/GenBank/DDBJ databases">
        <title>Infants hospitalized years apart are colonized by the same room-sourced microbial strains.</title>
        <authorList>
            <person name="Brooks B."/>
            <person name="Olm M.R."/>
            <person name="Firek B.A."/>
            <person name="Baker R."/>
            <person name="Thomas B.C."/>
            <person name="Morowitz M.J."/>
            <person name="Banfield J.F."/>
        </authorList>
    </citation>
    <scope>NUCLEOTIDE SEQUENCE [LARGE SCALE GENOMIC DNA]</scope>
    <source>
        <strain evidence="2">S2_003_000_R2_4</strain>
    </source>
</reference>
<proteinExistence type="predicted"/>
<feature type="transmembrane region" description="Helical" evidence="1">
    <location>
        <begin position="185"/>
        <end position="205"/>
    </location>
</feature>
<keyword evidence="1" id="KW-1133">Transmembrane helix</keyword>
<name>A0A2W5VDR8_9CAUL</name>
<gene>
    <name evidence="2" type="ORF">DI526_02850</name>
</gene>
<feature type="transmembrane region" description="Helical" evidence="1">
    <location>
        <begin position="159"/>
        <end position="179"/>
    </location>
</feature>
<dbReference type="EMBL" id="QFQZ01000005">
    <property type="protein sequence ID" value="PZR36657.1"/>
    <property type="molecule type" value="Genomic_DNA"/>
</dbReference>
<feature type="transmembrane region" description="Helical" evidence="1">
    <location>
        <begin position="90"/>
        <end position="113"/>
    </location>
</feature>
<evidence type="ECO:0000256" key="1">
    <source>
        <dbReference type="SAM" id="Phobius"/>
    </source>
</evidence>
<dbReference type="AlphaFoldDB" id="A0A2W5VDR8"/>
<feature type="transmembrane region" description="Helical" evidence="1">
    <location>
        <begin position="27"/>
        <end position="47"/>
    </location>
</feature>
<sequence>MDTSDLVRSLAESAAPVRRLRPPLWRAFIWLAVAAVLMTLITLGHGVRPQFAERMRDTVFALNMISCLLTGVLAAIAAFMASLPDRSRCWLLLPAPTLIVWLSTIGYQCFAAWTPVPPGAVTVSAASSCLSTMVLTSLPLSVLMLVMLRHTAALRPTPVILMGSLAVSAITATALSMFHPLDATAMVLGWNLGTMLLFLGAAALFSRQVNRSSDR</sequence>
<dbReference type="Pfam" id="PF06532">
    <property type="entry name" value="NrsF"/>
    <property type="match status" value="1"/>
</dbReference>
<feature type="transmembrane region" description="Helical" evidence="1">
    <location>
        <begin position="59"/>
        <end position="83"/>
    </location>
</feature>
<feature type="transmembrane region" description="Helical" evidence="1">
    <location>
        <begin position="125"/>
        <end position="147"/>
    </location>
</feature>
<protein>
    <submittedName>
        <fullName evidence="2">DUF1109 domain-containing protein</fullName>
    </submittedName>
</protein>
<keyword evidence="1" id="KW-0472">Membrane</keyword>
<evidence type="ECO:0000313" key="3">
    <source>
        <dbReference type="Proteomes" id="UP000249393"/>
    </source>
</evidence>
<dbReference type="Proteomes" id="UP000249393">
    <property type="component" value="Unassembled WGS sequence"/>
</dbReference>
<evidence type="ECO:0000313" key="2">
    <source>
        <dbReference type="EMBL" id="PZR36657.1"/>
    </source>
</evidence>